<accession>A0A6D2KLC5</accession>
<evidence type="ECO:0000313" key="3">
    <source>
        <dbReference type="Proteomes" id="UP000467841"/>
    </source>
</evidence>
<name>A0A6D2KLC5_9BRAS</name>
<feature type="domain" description="DUF8039" evidence="1">
    <location>
        <begin position="9"/>
        <end position="92"/>
    </location>
</feature>
<gene>
    <name evidence="2" type="ORF">MERR_LOCUS37226</name>
</gene>
<protein>
    <recommendedName>
        <fullName evidence="1">DUF8039 domain-containing protein</fullName>
    </recommendedName>
</protein>
<dbReference type="Pfam" id="PF26133">
    <property type="entry name" value="DUF8039"/>
    <property type="match status" value="1"/>
</dbReference>
<dbReference type="InterPro" id="IPR058352">
    <property type="entry name" value="DUF8039"/>
</dbReference>
<evidence type="ECO:0000259" key="1">
    <source>
        <dbReference type="Pfam" id="PF26133"/>
    </source>
</evidence>
<sequence>MHVQKPEGDVQENQKCILMDITGEKRAVAEGRWSSDDPEQLVHFVPLGPNAVRVWVDVVKVSDAEVWKTTSFIECMEDAIGSTIAWPKDKVLVI</sequence>
<dbReference type="EMBL" id="CACVBM020001434">
    <property type="protein sequence ID" value="CAA7049991.1"/>
    <property type="molecule type" value="Genomic_DNA"/>
</dbReference>
<dbReference type="AlphaFoldDB" id="A0A6D2KLC5"/>
<reference evidence="2" key="1">
    <citation type="submission" date="2020-01" db="EMBL/GenBank/DDBJ databases">
        <authorList>
            <person name="Mishra B."/>
        </authorList>
    </citation>
    <scope>NUCLEOTIDE SEQUENCE [LARGE SCALE GENOMIC DNA]</scope>
</reference>
<proteinExistence type="predicted"/>
<organism evidence="2 3">
    <name type="scientific">Microthlaspi erraticum</name>
    <dbReference type="NCBI Taxonomy" id="1685480"/>
    <lineage>
        <taxon>Eukaryota</taxon>
        <taxon>Viridiplantae</taxon>
        <taxon>Streptophyta</taxon>
        <taxon>Embryophyta</taxon>
        <taxon>Tracheophyta</taxon>
        <taxon>Spermatophyta</taxon>
        <taxon>Magnoliopsida</taxon>
        <taxon>eudicotyledons</taxon>
        <taxon>Gunneridae</taxon>
        <taxon>Pentapetalae</taxon>
        <taxon>rosids</taxon>
        <taxon>malvids</taxon>
        <taxon>Brassicales</taxon>
        <taxon>Brassicaceae</taxon>
        <taxon>Coluteocarpeae</taxon>
        <taxon>Microthlaspi</taxon>
    </lineage>
</organism>
<keyword evidence="3" id="KW-1185">Reference proteome</keyword>
<dbReference type="Proteomes" id="UP000467841">
    <property type="component" value="Unassembled WGS sequence"/>
</dbReference>
<dbReference type="OrthoDB" id="1112709at2759"/>
<comment type="caution">
    <text evidence="2">The sequence shown here is derived from an EMBL/GenBank/DDBJ whole genome shotgun (WGS) entry which is preliminary data.</text>
</comment>
<evidence type="ECO:0000313" key="2">
    <source>
        <dbReference type="EMBL" id="CAA7049991.1"/>
    </source>
</evidence>